<protein>
    <submittedName>
        <fullName evidence="2">Uncharacterized protein</fullName>
    </submittedName>
</protein>
<dbReference type="AlphaFoldDB" id="A0A5B9VUY1"/>
<dbReference type="KEGG" id="agv:OJF2_06620"/>
<dbReference type="EMBL" id="CP042997">
    <property type="protein sequence ID" value="QEH32193.1"/>
    <property type="molecule type" value="Genomic_DNA"/>
</dbReference>
<feature type="compositionally biased region" description="Gly residues" evidence="1">
    <location>
        <begin position="217"/>
        <end position="226"/>
    </location>
</feature>
<dbReference type="Proteomes" id="UP000324233">
    <property type="component" value="Chromosome"/>
</dbReference>
<accession>A0A5B9VUY1</accession>
<dbReference type="OrthoDB" id="281785at2"/>
<name>A0A5B9VUY1_9BACT</name>
<proteinExistence type="predicted"/>
<gene>
    <name evidence="2" type="ORF">OJF2_06620</name>
</gene>
<dbReference type="RefSeq" id="WP_148591194.1">
    <property type="nucleotide sequence ID" value="NZ_CP042997.1"/>
</dbReference>
<organism evidence="2 3">
    <name type="scientific">Aquisphaera giovannonii</name>
    <dbReference type="NCBI Taxonomy" id="406548"/>
    <lineage>
        <taxon>Bacteria</taxon>
        <taxon>Pseudomonadati</taxon>
        <taxon>Planctomycetota</taxon>
        <taxon>Planctomycetia</taxon>
        <taxon>Isosphaerales</taxon>
        <taxon>Isosphaeraceae</taxon>
        <taxon>Aquisphaera</taxon>
    </lineage>
</organism>
<evidence type="ECO:0000313" key="2">
    <source>
        <dbReference type="EMBL" id="QEH32193.1"/>
    </source>
</evidence>
<evidence type="ECO:0000313" key="3">
    <source>
        <dbReference type="Proteomes" id="UP000324233"/>
    </source>
</evidence>
<keyword evidence="3" id="KW-1185">Reference proteome</keyword>
<sequence>MRTIHQVRDRLLDTLRQAVQRPGLFGGTDFGVELVMQTLLRDLTFIDEREGDLKAAMDDLVARGQFSSMAVRGSFLQYVDSRNSYGDEVASVYAAVAHRLGYLTMGSTVPDADFGRMRLGLPVVCRDRDWTAGDVIARFGPPSLRVGWVFAYVPADGSRWLYFDFDGASAGELERDCLLRDVRIPADHFSLGLVFTPHGRSICPDRAGPETQRGLSRGPGGPGRGR</sequence>
<feature type="region of interest" description="Disordered" evidence="1">
    <location>
        <begin position="203"/>
        <end position="226"/>
    </location>
</feature>
<evidence type="ECO:0000256" key="1">
    <source>
        <dbReference type="SAM" id="MobiDB-lite"/>
    </source>
</evidence>
<reference evidence="2 3" key="1">
    <citation type="submission" date="2019-08" db="EMBL/GenBank/DDBJ databases">
        <title>Deep-cultivation of Planctomycetes and their phenomic and genomic characterization uncovers novel biology.</title>
        <authorList>
            <person name="Wiegand S."/>
            <person name="Jogler M."/>
            <person name="Boedeker C."/>
            <person name="Pinto D."/>
            <person name="Vollmers J."/>
            <person name="Rivas-Marin E."/>
            <person name="Kohn T."/>
            <person name="Peeters S.H."/>
            <person name="Heuer A."/>
            <person name="Rast P."/>
            <person name="Oberbeckmann S."/>
            <person name="Bunk B."/>
            <person name="Jeske O."/>
            <person name="Meyerdierks A."/>
            <person name="Storesund J.E."/>
            <person name="Kallscheuer N."/>
            <person name="Luecker S."/>
            <person name="Lage O.M."/>
            <person name="Pohl T."/>
            <person name="Merkel B.J."/>
            <person name="Hornburger P."/>
            <person name="Mueller R.-W."/>
            <person name="Bruemmer F."/>
            <person name="Labrenz M."/>
            <person name="Spormann A.M."/>
            <person name="Op den Camp H."/>
            <person name="Overmann J."/>
            <person name="Amann R."/>
            <person name="Jetten M.S.M."/>
            <person name="Mascher T."/>
            <person name="Medema M.H."/>
            <person name="Devos D.P."/>
            <person name="Kaster A.-K."/>
            <person name="Ovreas L."/>
            <person name="Rohde M."/>
            <person name="Galperin M.Y."/>
            <person name="Jogler C."/>
        </authorList>
    </citation>
    <scope>NUCLEOTIDE SEQUENCE [LARGE SCALE GENOMIC DNA]</scope>
    <source>
        <strain evidence="2 3">OJF2</strain>
    </source>
</reference>